<reference evidence="1 2" key="1">
    <citation type="journal article" date="2013" name="Genome Announc.">
        <title>Genome Sequence of Sporolactobacillus laevolacticus DSM442, an Efficient Polymer-Grade D-Lactate Producer from Agricultural Waste Cottonseed as a Nitrogen Source.</title>
        <authorList>
            <person name="Wang H."/>
            <person name="Wang L."/>
            <person name="Ju J."/>
            <person name="Yu B."/>
            <person name="Ma Y."/>
        </authorList>
    </citation>
    <scope>NUCLEOTIDE SEQUENCE [LARGE SCALE GENOMIC DNA]</scope>
    <source>
        <strain evidence="1 2">DSM 442</strain>
    </source>
</reference>
<sequence length="56" mass="6468">MLTFWRIKFGKKNKISGILFLRGVVCSFLSQTSSIETVAGNYLPQFMKICKRCTIY</sequence>
<gene>
    <name evidence="1" type="ORF">P343_17400</name>
</gene>
<dbReference type="Proteomes" id="UP000018296">
    <property type="component" value="Unassembled WGS sequence"/>
</dbReference>
<keyword evidence="2" id="KW-1185">Reference proteome</keyword>
<protein>
    <submittedName>
        <fullName evidence="1">Uncharacterized protein</fullName>
    </submittedName>
</protein>
<dbReference type="AlphaFoldDB" id="V6J0Y9"/>
<evidence type="ECO:0000313" key="2">
    <source>
        <dbReference type="Proteomes" id="UP000018296"/>
    </source>
</evidence>
<proteinExistence type="predicted"/>
<evidence type="ECO:0000313" key="1">
    <source>
        <dbReference type="EMBL" id="EST10424.1"/>
    </source>
</evidence>
<dbReference type="EMBL" id="AWTC01000024">
    <property type="protein sequence ID" value="EST10424.1"/>
    <property type="molecule type" value="Genomic_DNA"/>
</dbReference>
<accession>V6J0Y9</accession>
<organism evidence="1 2">
    <name type="scientific">Sporolactobacillus laevolacticus DSM 442</name>
    <dbReference type="NCBI Taxonomy" id="1395513"/>
    <lineage>
        <taxon>Bacteria</taxon>
        <taxon>Bacillati</taxon>
        <taxon>Bacillota</taxon>
        <taxon>Bacilli</taxon>
        <taxon>Bacillales</taxon>
        <taxon>Sporolactobacillaceae</taxon>
        <taxon>Sporolactobacillus</taxon>
    </lineage>
</organism>
<name>V6J0Y9_9BACL</name>
<comment type="caution">
    <text evidence="1">The sequence shown here is derived from an EMBL/GenBank/DDBJ whole genome shotgun (WGS) entry which is preliminary data.</text>
</comment>